<dbReference type="GO" id="GO:0009968">
    <property type="term" value="P:negative regulation of signal transduction"/>
    <property type="evidence" value="ECO:0007669"/>
    <property type="project" value="UniProtKB-KW"/>
</dbReference>
<evidence type="ECO:0000256" key="5">
    <source>
        <dbReference type="PROSITE-ProRule" id="PRU00191"/>
    </source>
</evidence>
<organism evidence="9">
    <name type="scientific">Scylla olivacea</name>
    <name type="common">Orange mud crab</name>
    <name type="synonym">Cancer olivacea</name>
    <dbReference type="NCBI Taxonomy" id="85551"/>
    <lineage>
        <taxon>Eukaryota</taxon>
        <taxon>Metazoa</taxon>
        <taxon>Ecdysozoa</taxon>
        <taxon>Arthropoda</taxon>
        <taxon>Crustacea</taxon>
        <taxon>Multicrustacea</taxon>
        <taxon>Malacostraca</taxon>
        <taxon>Eumalacostraca</taxon>
        <taxon>Eucarida</taxon>
        <taxon>Decapoda</taxon>
        <taxon>Pleocyemata</taxon>
        <taxon>Brachyura</taxon>
        <taxon>Eubrachyura</taxon>
        <taxon>Portunoidea</taxon>
        <taxon>Portunidae</taxon>
        <taxon>Portuninae</taxon>
        <taxon>Scylla</taxon>
    </lineage>
</organism>
<dbReference type="GO" id="GO:0046854">
    <property type="term" value="P:phosphatidylinositol phosphate biosynthetic process"/>
    <property type="evidence" value="ECO:0007669"/>
    <property type="project" value="TreeGrafter"/>
</dbReference>
<accession>A0A0P4WIP5</accession>
<keyword evidence="4 5" id="KW-0727">SH2 domain</keyword>
<dbReference type="AlphaFoldDB" id="A0A0P4WIP5"/>
<dbReference type="Pfam" id="PF00017">
    <property type="entry name" value="SH2"/>
    <property type="match status" value="1"/>
</dbReference>
<feature type="region of interest" description="Disordered" evidence="6">
    <location>
        <begin position="56"/>
        <end position="81"/>
    </location>
</feature>
<dbReference type="GO" id="GO:0005942">
    <property type="term" value="C:phosphatidylinositol 3-kinase complex"/>
    <property type="evidence" value="ECO:0007669"/>
    <property type="project" value="TreeGrafter"/>
</dbReference>
<sequence length="339" mass="36938">MLTCPNCHHVLAARPCCSITLQCPVSAPPMSTLAPPAAGGPLMGSSLGSAPLHLSTNAASASAEQHHPLHSPQQPQAPLATPHVSGHMFHFPTLQMPAFVGCHSPCHMTCQGAMPPSCATPCRSPAVCGGGWRWPDSGGRTPDHSLATRMHTSGGGIVDASSVAKAGVEEDSVVASTRRALVKSGWYWERITWREAEALLQGTSLGTFIVRDSADMRFLFSLSVQTERGPTSVRIHYSGGKFRLDCEAHMAPTIPEFSHVIRMVEHYIRINRKLQRHVWVDTRGQIYSPITIRQPLKRDVAPLKHLCRLAINQSFHQPTTCLPLPAPLAAYIDEYPFWC</sequence>
<dbReference type="PANTHER" id="PTHR10155:SF16">
    <property type="entry name" value="SUPPRESSOR OF CYTOKINE SIGNALING 2"/>
    <property type="match status" value="1"/>
</dbReference>
<dbReference type="PROSITE" id="PS50225">
    <property type="entry name" value="SOCS"/>
    <property type="match status" value="1"/>
</dbReference>
<proteinExistence type="predicted"/>
<dbReference type="InterPro" id="IPR036036">
    <property type="entry name" value="SOCS_box-like_dom_sf"/>
</dbReference>
<dbReference type="SUPFAM" id="SSF55550">
    <property type="entry name" value="SH2 domain"/>
    <property type="match status" value="1"/>
</dbReference>
<dbReference type="SMART" id="SM00252">
    <property type="entry name" value="SH2"/>
    <property type="match status" value="1"/>
</dbReference>
<dbReference type="InterPro" id="IPR001496">
    <property type="entry name" value="SOCS_box"/>
</dbReference>
<keyword evidence="2" id="KW-0734">Signal transduction inhibitor</keyword>
<dbReference type="Gene3D" id="3.30.505.10">
    <property type="entry name" value="SH2 domain"/>
    <property type="match status" value="1"/>
</dbReference>
<evidence type="ECO:0000259" key="8">
    <source>
        <dbReference type="PROSITE" id="PS50225"/>
    </source>
</evidence>
<evidence type="ECO:0000259" key="7">
    <source>
        <dbReference type="PROSITE" id="PS50001"/>
    </source>
</evidence>
<evidence type="ECO:0000256" key="6">
    <source>
        <dbReference type="SAM" id="MobiDB-lite"/>
    </source>
</evidence>
<keyword evidence="1" id="KW-0341">Growth regulation</keyword>
<dbReference type="EMBL" id="GDRN01028746">
    <property type="protein sequence ID" value="JAI67612.1"/>
    <property type="molecule type" value="Transcribed_RNA"/>
</dbReference>
<dbReference type="CDD" id="cd09923">
    <property type="entry name" value="SH2_SOCS_family"/>
    <property type="match status" value="1"/>
</dbReference>
<evidence type="ECO:0000256" key="1">
    <source>
        <dbReference type="ARBA" id="ARBA00022604"/>
    </source>
</evidence>
<dbReference type="SMART" id="SM00253">
    <property type="entry name" value="SOCS"/>
    <property type="match status" value="1"/>
</dbReference>
<dbReference type="InterPro" id="IPR036860">
    <property type="entry name" value="SH2_dom_sf"/>
</dbReference>
<feature type="domain" description="SOCS box" evidence="8">
    <location>
        <begin position="291"/>
        <end position="338"/>
    </location>
</feature>
<dbReference type="GO" id="GO:0035556">
    <property type="term" value="P:intracellular signal transduction"/>
    <property type="evidence" value="ECO:0007669"/>
    <property type="project" value="InterPro"/>
</dbReference>
<dbReference type="SUPFAM" id="SSF158235">
    <property type="entry name" value="SOCS box-like"/>
    <property type="match status" value="1"/>
</dbReference>
<evidence type="ECO:0000256" key="3">
    <source>
        <dbReference type="ARBA" id="ARBA00022786"/>
    </source>
</evidence>
<protein>
    <submittedName>
        <fullName evidence="9">Uncharacterized protein</fullName>
    </submittedName>
</protein>
<dbReference type="GO" id="GO:0046935">
    <property type="term" value="F:1-phosphatidylinositol-3-kinase regulator activity"/>
    <property type="evidence" value="ECO:0007669"/>
    <property type="project" value="TreeGrafter"/>
</dbReference>
<dbReference type="PANTHER" id="PTHR10155">
    <property type="entry name" value="PHOSPHATIDYLINOSITOL 3-KINASE REGULATORY SUBUNIT"/>
    <property type="match status" value="1"/>
</dbReference>
<name>A0A0P4WIP5_SCYOL</name>
<dbReference type="InterPro" id="IPR000980">
    <property type="entry name" value="SH2"/>
</dbReference>
<evidence type="ECO:0000313" key="9">
    <source>
        <dbReference type="EMBL" id="JAI67612.1"/>
    </source>
</evidence>
<dbReference type="SMART" id="SM00969">
    <property type="entry name" value="SOCS_box"/>
    <property type="match status" value="1"/>
</dbReference>
<feature type="compositionally biased region" description="Low complexity" evidence="6">
    <location>
        <begin position="70"/>
        <end position="80"/>
    </location>
</feature>
<dbReference type="Gene3D" id="1.10.750.20">
    <property type="entry name" value="SOCS box"/>
    <property type="match status" value="1"/>
</dbReference>
<dbReference type="PROSITE" id="PS50001">
    <property type="entry name" value="SH2"/>
    <property type="match status" value="1"/>
</dbReference>
<dbReference type="Pfam" id="PF07525">
    <property type="entry name" value="SOCS_box"/>
    <property type="match status" value="1"/>
</dbReference>
<reference evidence="9" key="1">
    <citation type="submission" date="2015-09" db="EMBL/GenBank/DDBJ databases">
        <title>Scylla olivacea transcriptome.</title>
        <authorList>
            <person name="Ikhwanuddin M."/>
        </authorList>
    </citation>
    <scope>NUCLEOTIDE SEQUENCE</scope>
</reference>
<keyword evidence="3" id="KW-0833">Ubl conjugation pathway</keyword>
<feature type="domain" description="SH2" evidence="7">
    <location>
        <begin position="186"/>
        <end position="290"/>
    </location>
</feature>
<evidence type="ECO:0000256" key="2">
    <source>
        <dbReference type="ARBA" id="ARBA00022700"/>
    </source>
</evidence>
<evidence type="ECO:0000256" key="4">
    <source>
        <dbReference type="ARBA" id="ARBA00022999"/>
    </source>
</evidence>